<dbReference type="CDD" id="cd16281">
    <property type="entry name" value="metallo-hydrolase-like_MBL-fold"/>
    <property type="match status" value="1"/>
</dbReference>
<organism evidence="6">
    <name type="scientific">marine metagenome</name>
    <dbReference type="NCBI Taxonomy" id="408172"/>
    <lineage>
        <taxon>unclassified sequences</taxon>
        <taxon>metagenomes</taxon>
        <taxon>ecological metagenomes</taxon>
    </lineage>
</organism>
<protein>
    <recommendedName>
        <fullName evidence="5">Metallo-beta-lactamase domain-containing protein</fullName>
    </recommendedName>
</protein>
<name>A0A382NRR2_9ZZZZ</name>
<dbReference type="GO" id="GO:0046872">
    <property type="term" value="F:metal ion binding"/>
    <property type="evidence" value="ECO:0007669"/>
    <property type="project" value="UniProtKB-KW"/>
</dbReference>
<proteinExistence type="inferred from homology"/>
<gene>
    <name evidence="6" type="ORF">METZ01_LOCUS316728</name>
</gene>
<dbReference type="InterPro" id="IPR051013">
    <property type="entry name" value="MBL_superfamily_lactonases"/>
</dbReference>
<comment type="similarity">
    <text evidence="1">Belongs to the metallo-beta-lactamase superfamily.</text>
</comment>
<dbReference type="GO" id="GO:0016787">
    <property type="term" value="F:hydrolase activity"/>
    <property type="evidence" value="ECO:0007669"/>
    <property type="project" value="UniProtKB-KW"/>
</dbReference>
<sequence>METGDFRLDGGAMMGSVPKVLWEQTNPADELNRINLSLRCLFLDDGENKVLVETGMGDKLKPDFSEMFCVDQPKHPLQEKLADIGYLMQDITHVILTHLHFDHAGGATTYDGNGSLVPAFPNARYYISNTNWDAGINPNPRDRASYLTDNYLSLENSGCLDIINENTEILSGVSTLVVHGHTFGQQLIKVDSDGETLVFCADLIPLRSHLKLPWIMGYDLNAILTLDEKTDFLKKAAEQNWWLWFYHDPKTVAVRIKKGKKHYDVVEEVMRDV</sequence>
<evidence type="ECO:0000256" key="3">
    <source>
        <dbReference type="ARBA" id="ARBA00022801"/>
    </source>
</evidence>
<dbReference type="PANTHER" id="PTHR42978:SF6">
    <property type="entry name" value="QUORUM-QUENCHING LACTONASE YTNP-RELATED"/>
    <property type="match status" value="1"/>
</dbReference>
<evidence type="ECO:0000256" key="2">
    <source>
        <dbReference type="ARBA" id="ARBA00022723"/>
    </source>
</evidence>
<dbReference type="Gene3D" id="3.60.15.10">
    <property type="entry name" value="Ribonuclease Z/Hydroxyacylglutathione hydrolase-like"/>
    <property type="match status" value="1"/>
</dbReference>
<keyword evidence="4" id="KW-0862">Zinc</keyword>
<dbReference type="EMBL" id="UINC01102334">
    <property type="protein sequence ID" value="SVC63874.1"/>
    <property type="molecule type" value="Genomic_DNA"/>
</dbReference>
<dbReference type="InterPro" id="IPR036866">
    <property type="entry name" value="RibonucZ/Hydroxyglut_hydro"/>
</dbReference>
<dbReference type="InterPro" id="IPR001279">
    <property type="entry name" value="Metallo-B-lactamas"/>
</dbReference>
<evidence type="ECO:0000256" key="1">
    <source>
        <dbReference type="ARBA" id="ARBA00007749"/>
    </source>
</evidence>
<dbReference type="SUPFAM" id="SSF56281">
    <property type="entry name" value="Metallo-hydrolase/oxidoreductase"/>
    <property type="match status" value="1"/>
</dbReference>
<keyword evidence="2" id="KW-0479">Metal-binding</keyword>
<evidence type="ECO:0000259" key="5">
    <source>
        <dbReference type="SMART" id="SM00849"/>
    </source>
</evidence>
<reference evidence="6" key="1">
    <citation type="submission" date="2018-05" db="EMBL/GenBank/DDBJ databases">
        <authorList>
            <person name="Lanie J.A."/>
            <person name="Ng W.-L."/>
            <person name="Kazmierczak K.M."/>
            <person name="Andrzejewski T.M."/>
            <person name="Davidsen T.M."/>
            <person name="Wayne K.J."/>
            <person name="Tettelin H."/>
            <person name="Glass J.I."/>
            <person name="Rusch D."/>
            <person name="Podicherti R."/>
            <person name="Tsui H.-C.T."/>
            <person name="Winkler M.E."/>
        </authorList>
    </citation>
    <scope>NUCLEOTIDE SEQUENCE</scope>
</reference>
<evidence type="ECO:0000313" key="6">
    <source>
        <dbReference type="EMBL" id="SVC63874.1"/>
    </source>
</evidence>
<evidence type="ECO:0000256" key="4">
    <source>
        <dbReference type="ARBA" id="ARBA00022833"/>
    </source>
</evidence>
<dbReference type="PANTHER" id="PTHR42978">
    <property type="entry name" value="QUORUM-QUENCHING LACTONASE YTNP-RELATED-RELATED"/>
    <property type="match status" value="1"/>
</dbReference>
<dbReference type="AlphaFoldDB" id="A0A382NRR2"/>
<accession>A0A382NRR2</accession>
<dbReference type="SMART" id="SM00849">
    <property type="entry name" value="Lactamase_B"/>
    <property type="match status" value="1"/>
</dbReference>
<dbReference type="Pfam" id="PF00753">
    <property type="entry name" value="Lactamase_B"/>
    <property type="match status" value="1"/>
</dbReference>
<feature type="domain" description="Metallo-beta-lactamase" evidence="5">
    <location>
        <begin position="37"/>
        <end position="247"/>
    </location>
</feature>
<keyword evidence="3" id="KW-0378">Hydrolase</keyword>